<accession>A0ABP6Q6Z2</accession>
<dbReference type="Proteomes" id="UP001501237">
    <property type="component" value="Unassembled WGS sequence"/>
</dbReference>
<organism evidence="1 2">
    <name type="scientific">Actinocorallia longicatena</name>
    <dbReference type="NCBI Taxonomy" id="111803"/>
    <lineage>
        <taxon>Bacteria</taxon>
        <taxon>Bacillati</taxon>
        <taxon>Actinomycetota</taxon>
        <taxon>Actinomycetes</taxon>
        <taxon>Streptosporangiales</taxon>
        <taxon>Thermomonosporaceae</taxon>
        <taxon>Actinocorallia</taxon>
    </lineage>
</organism>
<dbReference type="EMBL" id="BAAAUV010000005">
    <property type="protein sequence ID" value="GAA3207090.1"/>
    <property type="molecule type" value="Genomic_DNA"/>
</dbReference>
<evidence type="ECO:0000313" key="2">
    <source>
        <dbReference type="Proteomes" id="UP001501237"/>
    </source>
</evidence>
<keyword evidence="2" id="KW-1185">Reference proteome</keyword>
<gene>
    <name evidence="1" type="ORF">GCM10010468_23010</name>
</gene>
<evidence type="ECO:0000313" key="1">
    <source>
        <dbReference type="EMBL" id="GAA3207090.1"/>
    </source>
</evidence>
<proteinExistence type="predicted"/>
<name>A0ABP6Q6Z2_9ACTN</name>
<sequence>MTAQDEETLSEPFWNLGDAEEVVVQGILRRRFPVTYSLLAEGLNNSDPMELVYPGNSDEYSDVIRELIVLLAPVNGDVSKLGDVDLKNVLVEALARCFGEEADGLRIDHAVRLLRRPSLETD</sequence>
<comment type="caution">
    <text evidence="1">The sequence shown here is derived from an EMBL/GenBank/DDBJ whole genome shotgun (WGS) entry which is preliminary data.</text>
</comment>
<reference evidence="2" key="1">
    <citation type="journal article" date="2019" name="Int. J. Syst. Evol. Microbiol.">
        <title>The Global Catalogue of Microorganisms (GCM) 10K type strain sequencing project: providing services to taxonomists for standard genome sequencing and annotation.</title>
        <authorList>
            <consortium name="The Broad Institute Genomics Platform"/>
            <consortium name="The Broad Institute Genome Sequencing Center for Infectious Disease"/>
            <person name="Wu L."/>
            <person name="Ma J."/>
        </authorList>
    </citation>
    <scope>NUCLEOTIDE SEQUENCE [LARGE SCALE GENOMIC DNA]</scope>
    <source>
        <strain evidence="2">JCM 9377</strain>
    </source>
</reference>
<dbReference type="RefSeq" id="WP_344825998.1">
    <property type="nucleotide sequence ID" value="NZ_BAAAUV010000005.1"/>
</dbReference>
<protein>
    <submittedName>
        <fullName evidence="1">Uncharacterized protein</fullName>
    </submittedName>
</protein>